<dbReference type="PANTHER" id="PTHR11439:SF485">
    <property type="entry name" value="REVERSE TRANSCRIPTASE TY1_COPIA-TYPE DOMAIN-CONTAINING PROTEIN"/>
    <property type="match status" value="1"/>
</dbReference>
<evidence type="ECO:0000313" key="4">
    <source>
        <dbReference type="Proteomes" id="UP000257109"/>
    </source>
</evidence>
<dbReference type="PANTHER" id="PTHR11439">
    <property type="entry name" value="GAG-POL-RELATED RETROTRANSPOSON"/>
    <property type="match status" value="1"/>
</dbReference>
<name>A0A371GSD2_MUCPR</name>
<dbReference type="STRING" id="157652.A0A371GSD2"/>
<feature type="domain" description="Reverse transcriptase Ty1/copia-type" evidence="2">
    <location>
        <begin position="10"/>
        <end position="101"/>
    </location>
</feature>
<dbReference type="SUPFAM" id="SSF56672">
    <property type="entry name" value="DNA/RNA polymerases"/>
    <property type="match status" value="1"/>
</dbReference>
<evidence type="ECO:0000256" key="1">
    <source>
        <dbReference type="SAM" id="Phobius"/>
    </source>
</evidence>
<evidence type="ECO:0000259" key="2">
    <source>
        <dbReference type="Pfam" id="PF07727"/>
    </source>
</evidence>
<keyword evidence="1" id="KW-0472">Membrane</keyword>
<dbReference type="EMBL" id="QJKJ01004638">
    <property type="protein sequence ID" value="RDX93333.1"/>
    <property type="molecule type" value="Genomic_DNA"/>
</dbReference>
<dbReference type="Proteomes" id="UP000257109">
    <property type="component" value="Unassembled WGS sequence"/>
</dbReference>
<dbReference type="OrthoDB" id="414945at2759"/>
<sequence length="293" mass="33835">MTRSEADHSVFYCHSTFSKCVYLVVYVDDIVITGNDDIKIFHLKQFLFIHFQTKDLDHLKYFLDIEVAQSKEGIVISQRKYALDILQETSMSNCRPVDSPMDSNMKLMVKHGEPYSDPGRYRRYRRLVELIYLTMTRPRPDISFAVGVVIQFMQEAPCVDHWAIVLRILRYIKKTLGHRVYYMRIREIPLYQVIVMLIGRSTIGFCILIGGNVVSWKSKKQNTVARSSADGKYWVMTSATCELIWEKLLAKEISIEFVNSSNQLADIFTKSLRGPSIQVICSKLGAYNLYALA</sequence>
<keyword evidence="4" id="KW-1185">Reference proteome</keyword>
<organism evidence="3 4">
    <name type="scientific">Mucuna pruriens</name>
    <name type="common">Velvet bean</name>
    <name type="synonym">Dolichos pruriens</name>
    <dbReference type="NCBI Taxonomy" id="157652"/>
    <lineage>
        <taxon>Eukaryota</taxon>
        <taxon>Viridiplantae</taxon>
        <taxon>Streptophyta</taxon>
        <taxon>Embryophyta</taxon>
        <taxon>Tracheophyta</taxon>
        <taxon>Spermatophyta</taxon>
        <taxon>Magnoliopsida</taxon>
        <taxon>eudicotyledons</taxon>
        <taxon>Gunneridae</taxon>
        <taxon>Pentapetalae</taxon>
        <taxon>rosids</taxon>
        <taxon>fabids</taxon>
        <taxon>Fabales</taxon>
        <taxon>Fabaceae</taxon>
        <taxon>Papilionoideae</taxon>
        <taxon>50 kb inversion clade</taxon>
        <taxon>NPAAA clade</taxon>
        <taxon>indigoferoid/millettioid clade</taxon>
        <taxon>Phaseoleae</taxon>
        <taxon>Mucuna</taxon>
    </lineage>
</organism>
<dbReference type="CDD" id="cd09272">
    <property type="entry name" value="RNase_HI_RT_Ty1"/>
    <property type="match status" value="1"/>
</dbReference>
<keyword evidence="1" id="KW-0812">Transmembrane</keyword>
<dbReference type="InterPro" id="IPR013103">
    <property type="entry name" value="RVT_2"/>
</dbReference>
<keyword evidence="1" id="KW-1133">Transmembrane helix</keyword>
<feature type="transmembrane region" description="Helical" evidence="1">
    <location>
        <begin position="190"/>
        <end position="214"/>
    </location>
</feature>
<proteinExistence type="predicted"/>
<accession>A0A371GSD2</accession>
<gene>
    <name evidence="3" type="ORF">CR513_24418</name>
</gene>
<comment type="caution">
    <text evidence="3">The sequence shown here is derived from an EMBL/GenBank/DDBJ whole genome shotgun (WGS) entry which is preliminary data.</text>
</comment>
<protein>
    <submittedName>
        <fullName evidence="3">Mitochondrial protein</fullName>
    </submittedName>
</protein>
<feature type="non-terminal residue" evidence="3">
    <location>
        <position position="1"/>
    </location>
</feature>
<reference evidence="3" key="1">
    <citation type="submission" date="2018-05" db="EMBL/GenBank/DDBJ databases">
        <title>Draft genome of Mucuna pruriens seed.</title>
        <authorList>
            <person name="Nnadi N.E."/>
            <person name="Vos R."/>
            <person name="Hasami M.H."/>
            <person name="Devisetty U.K."/>
            <person name="Aguiy J.C."/>
        </authorList>
    </citation>
    <scope>NUCLEOTIDE SEQUENCE [LARGE SCALE GENOMIC DNA]</scope>
    <source>
        <strain evidence="3">JCA_2017</strain>
    </source>
</reference>
<dbReference type="Pfam" id="PF07727">
    <property type="entry name" value="RVT_2"/>
    <property type="match status" value="1"/>
</dbReference>
<dbReference type="AlphaFoldDB" id="A0A371GSD2"/>
<dbReference type="InterPro" id="IPR043502">
    <property type="entry name" value="DNA/RNA_pol_sf"/>
</dbReference>
<evidence type="ECO:0000313" key="3">
    <source>
        <dbReference type="EMBL" id="RDX93333.1"/>
    </source>
</evidence>